<reference evidence="2" key="2">
    <citation type="submission" date="2015-01" db="EMBL/GenBank/DDBJ databases">
        <title>Evolutionary Origins and Diversification of the Mycorrhizal Mutualists.</title>
        <authorList>
            <consortium name="DOE Joint Genome Institute"/>
            <consortium name="Mycorrhizal Genomics Consortium"/>
            <person name="Kohler A."/>
            <person name="Kuo A."/>
            <person name="Nagy L.G."/>
            <person name="Floudas D."/>
            <person name="Copeland A."/>
            <person name="Barry K.W."/>
            <person name="Cichocki N."/>
            <person name="Veneault-Fourrey C."/>
            <person name="LaButti K."/>
            <person name="Lindquist E.A."/>
            <person name="Lipzen A."/>
            <person name="Lundell T."/>
            <person name="Morin E."/>
            <person name="Murat C."/>
            <person name="Riley R."/>
            <person name="Ohm R."/>
            <person name="Sun H."/>
            <person name="Tunlid A."/>
            <person name="Henrissat B."/>
            <person name="Grigoriev I.V."/>
            <person name="Hibbett D.S."/>
            <person name="Martin F."/>
        </authorList>
    </citation>
    <scope>NUCLEOTIDE SEQUENCE [LARGE SCALE GENOMIC DNA]</scope>
    <source>
        <strain evidence="2">LaAM-08-1</strain>
    </source>
</reference>
<dbReference type="AlphaFoldDB" id="A0A0C9WIC3"/>
<accession>A0A0C9WIC3</accession>
<dbReference type="Proteomes" id="UP000054477">
    <property type="component" value="Unassembled WGS sequence"/>
</dbReference>
<sequence>MSIIRAKMGISDNNKLIETFDLTQGRWVSHSPSTSRDVGTQPTLLYRTRGLKAGIDMQDEVTKLVNHGKARKRPVELMLTTPHIDRRVCPRIMSPLVIVPTEAPPKKELEVIELDDSDDDPPSPAAVSLVSIKKEKSASPAPLNRAPLVPQSLFVPSVNIGKSRRLHLAKSTPSFDFTAESDSEVDEDVLGVRASSGHAAWPLKYVKSMAEGFRLMDTMEGELCSHFTTAFRMSFLGSKATFHTHANIWEAATEKQRNLYIKAGFTNEGLWKKFRHDVQNLHGGKVPGKRDRKGETHRKASFKGGKMVQVKVEPQEFERQHDVIVIND</sequence>
<keyword evidence="2" id="KW-1185">Reference proteome</keyword>
<protein>
    <submittedName>
        <fullName evidence="1">Uncharacterized protein</fullName>
    </submittedName>
</protein>
<evidence type="ECO:0000313" key="1">
    <source>
        <dbReference type="EMBL" id="KIJ92694.1"/>
    </source>
</evidence>
<dbReference type="EMBL" id="KN838891">
    <property type="protein sequence ID" value="KIJ92694.1"/>
    <property type="molecule type" value="Genomic_DNA"/>
</dbReference>
<dbReference type="HOGENOM" id="CLU_847490_0_0_1"/>
<name>A0A0C9WIC3_9AGAR</name>
<gene>
    <name evidence="1" type="ORF">K443DRAFT_13406</name>
</gene>
<organism evidence="1 2">
    <name type="scientific">Laccaria amethystina LaAM-08-1</name>
    <dbReference type="NCBI Taxonomy" id="1095629"/>
    <lineage>
        <taxon>Eukaryota</taxon>
        <taxon>Fungi</taxon>
        <taxon>Dikarya</taxon>
        <taxon>Basidiomycota</taxon>
        <taxon>Agaricomycotina</taxon>
        <taxon>Agaricomycetes</taxon>
        <taxon>Agaricomycetidae</taxon>
        <taxon>Agaricales</taxon>
        <taxon>Agaricineae</taxon>
        <taxon>Hydnangiaceae</taxon>
        <taxon>Laccaria</taxon>
    </lineage>
</organism>
<dbReference type="OrthoDB" id="3070933at2759"/>
<proteinExistence type="predicted"/>
<evidence type="ECO:0000313" key="2">
    <source>
        <dbReference type="Proteomes" id="UP000054477"/>
    </source>
</evidence>
<reference evidence="1 2" key="1">
    <citation type="submission" date="2014-04" db="EMBL/GenBank/DDBJ databases">
        <authorList>
            <consortium name="DOE Joint Genome Institute"/>
            <person name="Kuo A."/>
            <person name="Kohler A."/>
            <person name="Nagy L.G."/>
            <person name="Floudas D."/>
            <person name="Copeland A."/>
            <person name="Barry K.W."/>
            <person name="Cichocki N."/>
            <person name="Veneault-Fourrey C."/>
            <person name="LaButti K."/>
            <person name="Lindquist E.A."/>
            <person name="Lipzen A."/>
            <person name="Lundell T."/>
            <person name="Morin E."/>
            <person name="Murat C."/>
            <person name="Sun H."/>
            <person name="Tunlid A."/>
            <person name="Henrissat B."/>
            <person name="Grigoriev I.V."/>
            <person name="Hibbett D.S."/>
            <person name="Martin F."/>
            <person name="Nordberg H.P."/>
            <person name="Cantor M.N."/>
            <person name="Hua S.X."/>
        </authorList>
    </citation>
    <scope>NUCLEOTIDE SEQUENCE [LARGE SCALE GENOMIC DNA]</scope>
    <source>
        <strain evidence="1 2">LaAM-08-1</strain>
    </source>
</reference>